<feature type="compositionally biased region" description="Basic and acidic residues" evidence="3">
    <location>
        <begin position="489"/>
        <end position="502"/>
    </location>
</feature>
<keyword evidence="2" id="KW-0968">Cytoplasmic vesicle</keyword>
<dbReference type="AlphaFoldDB" id="A0A1D1V936"/>
<comment type="caution">
    <text evidence="5">The sequence shown here is derived from an EMBL/GenBank/DDBJ whole genome shotgun (WGS) entry which is preliminary data.</text>
</comment>
<dbReference type="InterPro" id="IPR005113">
    <property type="entry name" value="uDENN_dom"/>
</dbReference>
<dbReference type="Gene3D" id="6.10.140.1000">
    <property type="match status" value="1"/>
</dbReference>
<gene>
    <name evidence="5" type="primary">RvY_09356-1</name>
    <name evidence="5" type="synonym">RvY_09356.1</name>
    <name evidence="5" type="ORF">RvY_09356</name>
</gene>
<dbReference type="GO" id="GO:0030136">
    <property type="term" value="C:clathrin-coated vesicle"/>
    <property type="evidence" value="ECO:0007669"/>
    <property type="project" value="UniProtKB-SubCell"/>
</dbReference>
<sequence length="671" mass="75189">MGSRIRSHPDRLFKLFAQVVAPENDIEAWILQKFPDEFDEQDSLKNVPVFCFPTLNSSYGTVRHFCFVLTDIEGKFTFGFCRFSGDGKTCLCILSYFPWHDLFYKMLNYIVDLMTKNPSDDLLGFLQAAYRYPVPRGGEELHVIHKFQKVEFREWVPDAKRLPSIPENRVITEYFNALDVNNMTTVFASLLNERRIIFTSKKLGKLTGCVMAANVLLYPMQWQHIFVPVLPKKLIDYVTAPMPFMIGIPDDMMPAVRGMDLGEVVIVDVDQNTVQTPFDDVRALPSNVVGTIKSGAGKMFGDGVARTFMRALVVLIGGYRFGLSLTPGQKISFSMEKFIRSRPPYLQEVLAQLTEQQIFRQFIEERLALLNEGEGFSDEFEQEVSLLIDHESGTSKDVSVADQYYRWRSKGEFFLRNVTNKVKDRGKEAVKGIRTKIGSSDLGSTRDRVGGSEPEIFRASSPVPRRIHSVMLPGKSMKDSNKSLSRQPTLDRRPSDAIEMKIDPSPLQTSHSQVEPRPSIAPQKTSPDSPALISFEEPPLDTNDSMLEFEPTVTENPSRQEFARALNSLYAARPAGVGVPWAAGTVNTMQPQWRSPYFTSQPLRPSLSSPADWGVRSRQVLPLAAARPPGISAATSIFDTSSAETASKSGLGPAHLGSAYEKGHVWESFEP</sequence>
<dbReference type="GO" id="GO:0005085">
    <property type="term" value="F:guanyl-nucleotide exchange factor activity"/>
    <property type="evidence" value="ECO:0007669"/>
    <property type="project" value="InterPro"/>
</dbReference>
<dbReference type="Pfam" id="PF03455">
    <property type="entry name" value="dDENN"/>
    <property type="match status" value="1"/>
</dbReference>
<dbReference type="InterPro" id="IPR001194">
    <property type="entry name" value="cDENN_dom"/>
</dbReference>
<proteinExistence type="predicted"/>
<dbReference type="InterPro" id="IPR040032">
    <property type="entry name" value="DENND1A/B/C"/>
</dbReference>
<evidence type="ECO:0000313" key="5">
    <source>
        <dbReference type="EMBL" id="GAU98176.1"/>
    </source>
</evidence>
<dbReference type="PANTHER" id="PTHR13196:SF14">
    <property type="entry name" value="UDENN DOMAIN-CONTAINING PROTEIN"/>
    <property type="match status" value="1"/>
</dbReference>
<evidence type="ECO:0000259" key="4">
    <source>
        <dbReference type="PROSITE" id="PS50211"/>
    </source>
</evidence>
<dbReference type="Pfam" id="PF03456">
    <property type="entry name" value="uDENN"/>
    <property type="match status" value="1"/>
</dbReference>
<name>A0A1D1V936_RAMVA</name>
<dbReference type="GO" id="GO:0006897">
    <property type="term" value="P:endocytosis"/>
    <property type="evidence" value="ECO:0007669"/>
    <property type="project" value="TreeGrafter"/>
</dbReference>
<evidence type="ECO:0000256" key="2">
    <source>
        <dbReference type="ARBA" id="ARBA00023329"/>
    </source>
</evidence>
<evidence type="ECO:0000313" key="6">
    <source>
        <dbReference type="Proteomes" id="UP000186922"/>
    </source>
</evidence>
<protein>
    <recommendedName>
        <fullName evidence="4">UDENN domain-containing protein</fullName>
    </recommendedName>
</protein>
<reference evidence="5 6" key="1">
    <citation type="journal article" date="2016" name="Nat. Commun.">
        <title>Extremotolerant tardigrade genome and improved radiotolerance of human cultured cells by tardigrade-unique protein.</title>
        <authorList>
            <person name="Hashimoto T."/>
            <person name="Horikawa D.D."/>
            <person name="Saito Y."/>
            <person name="Kuwahara H."/>
            <person name="Kozuka-Hata H."/>
            <person name="Shin-I T."/>
            <person name="Minakuchi Y."/>
            <person name="Ohishi K."/>
            <person name="Motoyama A."/>
            <person name="Aizu T."/>
            <person name="Enomoto A."/>
            <person name="Kondo K."/>
            <person name="Tanaka S."/>
            <person name="Hara Y."/>
            <person name="Koshikawa S."/>
            <person name="Sagara H."/>
            <person name="Miura T."/>
            <person name="Yokobori S."/>
            <person name="Miyagawa K."/>
            <person name="Suzuki Y."/>
            <person name="Kubo T."/>
            <person name="Oyama M."/>
            <person name="Kohara Y."/>
            <person name="Fujiyama A."/>
            <person name="Arakawa K."/>
            <person name="Katayama T."/>
            <person name="Toyoda A."/>
            <person name="Kunieda T."/>
        </authorList>
    </citation>
    <scope>NUCLEOTIDE SEQUENCE [LARGE SCALE GENOMIC DNA]</scope>
    <source>
        <strain evidence="5 6">YOKOZUNA-1</strain>
    </source>
</reference>
<dbReference type="EMBL" id="BDGG01000004">
    <property type="protein sequence ID" value="GAU98176.1"/>
    <property type="molecule type" value="Genomic_DNA"/>
</dbReference>
<dbReference type="InterPro" id="IPR037516">
    <property type="entry name" value="Tripartite_DENN"/>
</dbReference>
<feature type="domain" description="UDENN" evidence="4">
    <location>
        <begin position="12"/>
        <end position="373"/>
    </location>
</feature>
<comment type="subcellular location">
    <subcellularLocation>
        <location evidence="1">Cytoplasmic vesicle</location>
        <location evidence="1">Clathrin-coated vesicle</location>
    </subcellularLocation>
</comment>
<dbReference type="Proteomes" id="UP000186922">
    <property type="component" value="Unassembled WGS sequence"/>
</dbReference>
<dbReference type="SMART" id="SM00801">
    <property type="entry name" value="dDENN"/>
    <property type="match status" value="1"/>
</dbReference>
<feature type="region of interest" description="Disordered" evidence="3">
    <location>
        <begin position="438"/>
        <end position="457"/>
    </location>
</feature>
<dbReference type="SMART" id="SM00799">
    <property type="entry name" value="DENN"/>
    <property type="match status" value="1"/>
</dbReference>
<dbReference type="SMART" id="SM00800">
    <property type="entry name" value="uDENN"/>
    <property type="match status" value="1"/>
</dbReference>
<organism evidence="5 6">
    <name type="scientific">Ramazzottius varieornatus</name>
    <name type="common">Water bear</name>
    <name type="synonym">Tardigrade</name>
    <dbReference type="NCBI Taxonomy" id="947166"/>
    <lineage>
        <taxon>Eukaryota</taxon>
        <taxon>Metazoa</taxon>
        <taxon>Ecdysozoa</taxon>
        <taxon>Tardigrada</taxon>
        <taxon>Eutardigrada</taxon>
        <taxon>Parachela</taxon>
        <taxon>Hypsibioidea</taxon>
        <taxon>Ramazzottiidae</taxon>
        <taxon>Ramazzottius</taxon>
    </lineage>
</organism>
<dbReference type="STRING" id="947166.A0A1D1V936"/>
<dbReference type="GO" id="GO:1901981">
    <property type="term" value="F:phosphatidylinositol phosphate binding"/>
    <property type="evidence" value="ECO:0007669"/>
    <property type="project" value="TreeGrafter"/>
</dbReference>
<dbReference type="PANTHER" id="PTHR13196">
    <property type="entry name" value="DENN DOMAIN-CONTAINING"/>
    <property type="match status" value="1"/>
</dbReference>
<evidence type="ECO:0000256" key="1">
    <source>
        <dbReference type="ARBA" id="ARBA00004132"/>
    </source>
</evidence>
<dbReference type="GO" id="GO:0005829">
    <property type="term" value="C:cytosol"/>
    <property type="evidence" value="ECO:0007669"/>
    <property type="project" value="TreeGrafter"/>
</dbReference>
<evidence type="ECO:0000256" key="3">
    <source>
        <dbReference type="SAM" id="MobiDB-lite"/>
    </source>
</evidence>
<dbReference type="PROSITE" id="PS50211">
    <property type="entry name" value="DENN"/>
    <property type="match status" value="1"/>
</dbReference>
<dbReference type="Pfam" id="PF02141">
    <property type="entry name" value="DENN"/>
    <property type="match status" value="1"/>
</dbReference>
<feature type="region of interest" description="Disordered" evidence="3">
    <location>
        <begin position="471"/>
        <end position="540"/>
    </location>
</feature>
<dbReference type="InterPro" id="IPR043153">
    <property type="entry name" value="DENN_C"/>
</dbReference>
<accession>A0A1D1V936</accession>
<dbReference type="OrthoDB" id="206724at2759"/>
<dbReference type="FunFam" id="3.30.450.200:FF:000003">
    <property type="entry name" value="DENN domain containing 1A"/>
    <property type="match status" value="1"/>
</dbReference>
<dbReference type="GO" id="GO:0032456">
    <property type="term" value="P:endocytic recycling"/>
    <property type="evidence" value="ECO:0007669"/>
    <property type="project" value="TreeGrafter"/>
</dbReference>
<keyword evidence="6" id="KW-1185">Reference proteome</keyword>
<dbReference type="Gene3D" id="3.30.450.200">
    <property type="match status" value="1"/>
</dbReference>
<dbReference type="InterPro" id="IPR005112">
    <property type="entry name" value="dDENN_dom"/>
</dbReference>
<dbReference type="FunFam" id="3.40.50.11500:FF:000004">
    <property type="entry name" value="DENN domain-containing protein 2C isoform X1"/>
    <property type="match status" value="1"/>
</dbReference>
<dbReference type="Gene3D" id="3.40.50.11500">
    <property type="match status" value="1"/>
</dbReference>